<dbReference type="KEGG" id="cdu:CD36_31880"/>
<name>B9WM49_CANDC</name>
<dbReference type="RefSeq" id="XP_002422158.1">
    <property type="nucleotide sequence ID" value="XM_002422113.1"/>
</dbReference>
<protein>
    <submittedName>
        <fullName evidence="4">Uncharacterized protein</fullName>
    </submittedName>
</protein>
<dbReference type="GeneID" id="8049787"/>
<sequence>MPDSSQNLPPSSTTSSTTTTTTTTPAATTIPLTNYNYYFLLKTENIEPLIDIVNRINQEINDNQKLIHSLCLQIDNHGKFPKTISNLNTNTKTNTNPSLVSSIDDPLRYLLEYKYNITSNPTPNNNNNGGGGAEDDYKQSLINDINQLRQLQQNKHLKNQQLLSIIDDYEQEIIIEILPGLRKLIKHDYYNDNDDNNIQGRQGCQKDILLVKKQFFLINKLIYEKYQLYIKRIYKLIKFIKIMINYIIKMKKQILKLKKLEIINEIKTMKQQQQQQQQKKEMNEISQNNKG</sequence>
<keyword evidence="5" id="KW-1185">Reference proteome</keyword>
<dbReference type="CGD" id="CAL0000160674">
    <property type="gene designation" value="Cd36_31880"/>
</dbReference>
<evidence type="ECO:0000256" key="2">
    <source>
        <dbReference type="SAM" id="MobiDB-lite"/>
    </source>
</evidence>
<accession>B9WM49</accession>
<feature type="coiled-coil region" evidence="1">
    <location>
        <begin position="259"/>
        <end position="289"/>
    </location>
</feature>
<proteinExistence type="predicted"/>
<feature type="compositionally biased region" description="Low complexity" evidence="2">
    <location>
        <begin position="9"/>
        <end position="25"/>
    </location>
</feature>
<organism evidence="4 5">
    <name type="scientific">Candida dubliniensis (strain CD36 / ATCC MYA-646 / CBS 7987 / NCPF 3949 / NRRL Y-17841)</name>
    <name type="common">Yeast</name>
    <dbReference type="NCBI Taxonomy" id="573826"/>
    <lineage>
        <taxon>Eukaryota</taxon>
        <taxon>Fungi</taxon>
        <taxon>Dikarya</taxon>
        <taxon>Ascomycota</taxon>
        <taxon>Saccharomycotina</taxon>
        <taxon>Pichiomycetes</taxon>
        <taxon>Debaryomycetaceae</taxon>
        <taxon>Candida/Lodderomyces clade</taxon>
        <taxon>Candida</taxon>
    </lineage>
</organism>
<dbReference type="HOGENOM" id="CLU_084555_1_0_1"/>
<evidence type="ECO:0000313" key="5">
    <source>
        <dbReference type="Proteomes" id="UP000002605"/>
    </source>
</evidence>
<feature type="region of interest" description="Disordered" evidence="2">
    <location>
        <begin position="1"/>
        <end position="25"/>
    </location>
</feature>
<evidence type="ECO:0000313" key="4">
    <source>
        <dbReference type="EMBL" id="CAX40162.1"/>
    </source>
</evidence>
<dbReference type="VEuPathDB" id="FungiDB:CD36_31880"/>
<gene>
    <name evidence="3" type="ordered locus">Cd36_31880</name>
    <name evidence="4" type="ORF">CD36_31880</name>
</gene>
<dbReference type="EMBL" id="FM992695">
    <property type="protein sequence ID" value="CAX40162.1"/>
    <property type="molecule type" value="Genomic_DNA"/>
</dbReference>
<dbReference type="eggNOG" id="ENOG502TDFT">
    <property type="taxonomic scope" value="Eukaryota"/>
</dbReference>
<evidence type="ECO:0000313" key="3">
    <source>
        <dbReference type="CGD" id="CAL0000160674"/>
    </source>
</evidence>
<reference evidence="4 5" key="1">
    <citation type="journal article" date="2009" name="Genome Res.">
        <title>Comparative genomics of the fungal pathogens Candida dubliniensis and Candida albicans.</title>
        <authorList>
            <person name="Jackson A.P."/>
            <person name="Gamble J.A."/>
            <person name="Yeomans T."/>
            <person name="Moran G.P."/>
            <person name="Saunders D."/>
            <person name="Harris D."/>
            <person name="Aslett M."/>
            <person name="Barrell J.F."/>
            <person name="Butler G."/>
            <person name="Citiulo F."/>
            <person name="Coleman D.C."/>
            <person name="de Groot P.W.J."/>
            <person name="Goodwin T.J."/>
            <person name="Quail M.A."/>
            <person name="McQuillan J."/>
            <person name="Munro C.A."/>
            <person name="Pain A."/>
            <person name="Poulter R.T."/>
            <person name="Rajandream M.A."/>
            <person name="Renauld H."/>
            <person name="Spiering M.J."/>
            <person name="Tivey A."/>
            <person name="Gow N.A.R."/>
            <person name="Barrell B."/>
            <person name="Sullivan D.J."/>
            <person name="Berriman M."/>
        </authorList>
    </citation>
    <scope>NUCLEOTIDE SEQUENCE [LARGE SCALE GENOMIC DNA]</scope>
    <source>
        <strain evidence="5">CD36 / ATCC MYA-646 / CBS 7987 / NCPF 3949 / NRRL Y-17841</strain>
    </source>
</reference>
<keyword evidence="1" id="KW-0175">Coiled coil</keyword>
<dbReference type="AlphaFoldDB" id="B9WM49"/>
<dbReference type="OrthoDB" id="4023279at2759"/>
<dbReference type="Proteomes" id="UP000002605">
    <property type="component" value="Chromosome R"/>
</dbReference>
<evidence type="ECO:0000256" key="1">
    <source>
        <dbReference type="SAM" id="Coils"/>
    </source>
</evidence>